<reference evidence="1" key="1">
    <citation type="submission" date="2021-10" db="EMBL/GenBank/DDBJ databases">
        <title>Tropical sea cucumber genome reveals ecological adaptation and Cuvierian tubules defense mechanism.</title>
        <authorList>
            <person name="Chen T."/>
        </authorList>
    </citation>
    <scope>NUCLEOTIDE SEQUENCE</scope>
    <source>
        <strain evidence="1">Nanhai2018</strain>
        <tissue evidence="1">Muscle</tissue>
    </source>
</reference>
<sequence>MASNSRPNVLYLDSAFCRRLEKNERGCHTPSINCCSTPPTAKSEASTMRLTGALKFG</sequence>
<accession>A0A9Q0YC74</accession>
<comment type="caution">
    <text evidence="1">The sequence shown here is derived from an EMBL/GenBank/DDBJ whole genome shotgun (WGS) entry which is preliminary data.</text>
</comment>
<evidence type="ECO:0000313" key="2">
    <source>
        <dbReference type="Proteomes" id="UP001152320"/>
    </source>
</evidence>
<name>A0A9Q0YC74_HOLLE</name>
<organism evidence="1 2">
    <name type="scientific">Holothuria leucospilota</name>
    <name type="common">Black long sea cucumber</name>
    <name type="synonym">Mertensiothuria leucospilota</name>
    <dbReference type="NCBI Taxonomy" id="206669"/>
    <lineage>
        <taxon>Eukaryota</taxon>
        <taxon>Metazoa</taxon>
        <taxon>Echinodermata</taxon>
        <taxon>Eleutherozoa</taxon>
        <taxon>Echinozoa</taxon>
        <taxon>Holothuroidea</taxon>
        <taxon>Aspidochirotacea</taxon>
        <taxon>Aspidochirotida</taxon>
        <taxon>Holothuriidae</taxon>
        <taxon>Holothuria</taxon>
    </lineage>
</organism>
<keyword evidence="2" id="KW-1185">Reference proteome</keyword>
<protein>
    <submittedName>
        <fullName evidence="1">Uncharacterized protein</fullName>
    </submittedName>
</protein>
<evidence type="ECO:0000313" key="1">
    <source>
        <dbReference type="EMBL" id="KAJ8017729.1"/>
    </source>
</evidence>
<proteinExistence type="predicted"/>
<dbReference type="OrthoDB" id="5918878at2759"/>
<dbReference type="Proteomes" id="UP001152320">
    <property type="component" value="Unassembled WGS sequence"/>
</dbReference>
<dbReference type="AlphaFoldDB" id="A0A9Q0YC74"/>
<dbReference type="EMBL" id="JAIZAY010001084">
    <property type="protein sequence ID" value="KAJ8017729.1"/>
    <property type="molecule type" value="Genomic_DNA"/>
</dbReference>
<gene>
    <name evidence="1" type="ORF">HOLleu_44658</name>
</gene>